<keyword evidence="1" id="KW-0472">Membrane</keyword>
<name>A0ABT6DGV7_9BACT</name>
<sequence length="205" mass="22094">MGWRDLQVVVVMNIQVNNKGLSMVEMLAATATAAIVLFAIFSVHTYMMKSQMSSMNSMDGVDLRFEVAAIMAEEDKCSAILEGKHSVAGELIAISPTLGADKDWAGGRMHISSIQLQSIKNLGSAGKVNAKLMIAGTRLGSNRKVDFIEYIPIYYSVNASNVITTCHDDFQVCSYMGGIWNANHCDFCTNLGGKLRPDGTCGAGI</sequence>
<evidence type="ECO:0000256" key="1">
    <source>
        <dbReference type="SAM" id="Phobius"/>
    </source>
</evidence>
<organism evidence="2 3">
    <name type="scientific">Bdellovibrio svalbardensis</name>
    <dbReference type="NCBI Taxonomy" id="2972972"/>
    <lineage>
        <taxon>Bacteria</taxon>
        <taxon>Pseudomonadati</taxon>
        <taxon>Bdellovibrionota</taxon>
        <taxon>Bdellovibrionia</taxon>
        <taxon>Bdellovibrionales</taxon>
        <taxon>Pseudobdellovibrionaceae</taxon>
        <taxon>Bdellovibrio</taxon>
    </lineage>
</organism>
<comment type="caution">
    <text evidence="2">The sequence shown here is derived from an EMBL/GenBank/DDBJ whole genome shotgun (WGS) entry which is preliminary data.</text>
</comment>
<keyword evidence="1" id="KW-1133">Transmembrane helix</keyword>
<evidence type="ECO:0000313" key="2">
    <source>
        <dbReference type="EMBL" id="MDG0816101.1"/>
    </source>
</evidence>
<keyword evidence="1" id="KW-0812">Transmembrane</keyword>
<proteinExistence type="predicted"/>
<gene>
    <name evidence="2" type="ORF">NWE73_06985</name>
</gene>
<feature type="transmembrane region" description="Helical" evidence="1">
    <location>
        <begin position="26"/>
        <end position="48"/>
    </location>
</feature>
<evidence type="ECO:0008006" key="4">
    <source>
        <dbReference type="Google" id="ProtNLM"/>
    </source>
</evidence>
<protein>
    <recommendedName>
        <fullName evidence="4">Prepilin-type N-terminal cleavage/methylation domain-containing protein</fullName>
    </recommendedName>
</protein>
<keyword evidence="3" id="KW-1185">Reference proteome</keyword>
<accession>A0ABT6DGV7</accession>
<dbReference type="RefSeq" id="WP_277577579.1">
    <property type="nucleotide sequence ID" value="NZ_JANRMI010000002.1"/>
</dbReference>
<dbReference type="Proteomes" id="UP001152321">
    <property type="component" value="Unassembled WGS sequence"/>
</dbReference>
<evidence type="ECO:0000313" key="3">
    <source>
        <dbReference type="Proteomes" id="UP001152321"/>
    </source>
</evidence>
<reference evidence="2" key="1">
    <citation type="submission" date="2022-08" db="EMBL/GenBank/DDBJ databases">
        <title>Novel Bdellovibrio Species Isolated from Svalbard: Designation Bdellovibrio svalbardensis.</title>
        <authorList>
            <person name="Mitchell R.J."/>
            <person name="Choi S.Y."/>
        </authorList>
    </citation>
    <scope>NUCLEOTIDE SEQUENCE</scope>
    <source>
        <strain evidence="2">PAP01</strain>
    </source>
</reference>
<dbReference type="EMBL" id="JANRMI010000002">
    <property type="protein sequence ID" value="MDG0816101.1"/>
    <property type="molecule type" value="Genomic_DNA"/>
</dbReference>